<dbReference type="AlphaFoldDB" id="D0KZB3"/>
<reference evidence="1 2" key="1">
    <citation type="submission" date="2009-10" db="EMBL/GenBank/DDBJ databases">
        <title>Complete sequence of Halothiobacillus neapolitanus c2.</title>
        <authorList>
            <consortium name="US DOE Joint Genome Institute"/>
            <person name="Lucas S."/>
            <person name="Copeland A."/>
            <person name="Lapidus A."/>
            <person name="Glavina del Rio T."/>
            <person name="Tice H."/>
            <person name="Bruce D."/>
            <person name="Goodwin L."/>
            <person name="Pitluck S."/>
            <person name="Davenport K."/>
            <person name="Brettin T."/>
            <person name="Detter J.C."/>
            <person name="Han C."/>
            <person name="Tapia R."/>
            <person name="Larimer F."/>
            <person name="Land M."/>
            <person name="Hauser L."/>
            <person name="Kyrpides N."/>
            <person name="Mikhailova N."/>
            <person name="Kerfeld C."/>
            <person name="Cannon G."/>
            <person name="Heinhort S."/>
        </authorList>
    </citation>
    <scope>NUCLEOTIDE SEQUENCE [LARGE SCALE GENOMIC DNA]</scope>
    <source>
        <strain evidence="2">ATCC 23641 / c2</strain>
    </source>
</reference>
<name>D0KZB3_HALNC</name>
<dbReference type="EMBL" id="CP001801">
    <property type="protein sequence ID" value="ACX95786.1"/>
    <property type="molecule type" value="Genomic_DNA"/>
</dbReference>
<dbReference type="Proteomes" id="UP000009102">
    <property type="component" value="Chromosome"/>
</dbReference>
<evidence type="ECO:0000313" key="2">
    <source>
        <dbReference type="Proteomes" id="UP000009102"/>
    </source>
</evidence>
<proteinExistence type="predicted"/>
<sequence>MLSEDIGEEALSEVVGRLILHADHFLKMAEITGDIFGSERAGPLPLALC</sequence>
<dbReference type="KEGG" id="hna:Hneap_0945"/>
<keyword evidence="2" id="KW-1185">Reference proteome</keyword>
<accession>D0KZB3</accession>
<gene>
    <name evidence="1" type="ordered locus">Hneap_0945</name>
</gene>
<evidence type="ECO:0000313" key="1">
    <source>
        <dbReference type="EMBL" id="ACX95786.1"/>
    </source>
</evidence>
<protein>
    <submittedName>
        <fullName evidence="1">Uncharacterized protein</fullName>
    </submittedName>
</protein>
<dbReference type="HOGENOM" id="CLU_3136317_0_0_6"/>
<organism evidence="1 2">
    <name type="scientific">Halothiobacillus neapolitanus (strain ATCC 23641 / DSM 15147 / CIP 104769 / NCIMB 8539 / c2)</name>
    <name type="common">Thiobacillus neapolitanus</name>
    <dbReference type="NCBI Taxonomy" id="555778"/>
    <lineage>
        <taxon>Bacteria</taxon>
        <taxon>Pseudomonadati</taxon>
        <taxon>Pseudomonadota</taxon>
        <taxon>Gammaproteobacteria</taxon>
        <taxon>Chromatiales</taxon>
        <taxon>Halothiobacillaceae</taxon>
        <taxon>Halothiobacillus</taxon>
    </lineage>
</organism>